<evidence type="ECO:0000256" key="1">
    <source>
        <dbReference type="SAM" id="MobiDB-lite"/>
    </source>
</evidence>
<organism evidence="2 3">
    <name type="scientific">Roseateles rivi</name>
    <dbReference type="NCBI Taxonomy" id="3299028"/>
    <lineage>
        <taxon>Bacteria</taxon>
        <taxon>Pseudomonadati</taxon>
        <taxon>Pseudomonadota</taxon>
        <taxon>Betaproteobacteria</taxon>
        <taxon>Burkholderiales</taxon>
        <taxon>Sphaerotilaceae</taxon>
        <taxon>Roseateles</taxon>
    </lineage>
</organism>
<reference evidence="2 3" key="1">
    <citation type="submission" date="2024-08" db="EMBL/GenBank/DDBJ databases">
        <authorList>
            <person name="Lu H."/>
        </authorList>
    </citation>
    <scope>NUCLEOTIDE SEQUENCE [LARGE SCALE GENOMIC DNA]</scope>
    <source>
        <strain evidence="2 3">BYS180W</strain>
    </source>
</reference>
<dbReference type="EMBL" id="JBIGHZ010000001">
    <property type="protein sequence ID" value="MFG6446653.1"/>
    <property type="molecule type" value="Genomic_DNA"/>
</dbReference>
<name>A0ABW7FQV1_9BURK</name>
<feature type="compositionally biased region" description="Low complexity" evidence="1">
    <location>
        <begin position="97"/>
        <end position="106"/>
    </location>
</feature>
<gene>
    <name evidence="2" type="ORF">ACG0Z6_00200</name>
</gene>
<feature type="region of interest" description="Disordered" evidence="1">
    <location>
        <begin position="141"/>
        <end position="174"/>
    </location>
</feature>
<feature type="compositionally biased region" description="Basic residues" evidence="1">
    <location>
        <begin position="164"/>
        <end position="174"/>
    </location>
</feature>
<protein>
    <submittedName>
        <fullName evidence="2">PhaM family polyhydroxyalkanoate granule multifunctional regulatory protein</fullName>
    </submittedName>
</protein>
<feature type="compositionally biased region" description="Low complexity" evidence="1">
    <location>
        <begin position="141"/>
        <end position="163"/>
    </location>
</feature>
<dbReference type="RefSeq" id="WP_394457703.1">
    <property type="nucleotide sequence ID" value="NZ_JBIGHZ010000001.1"/>
</dbReference>
<dbReference type="InterPro" id="IPR050026">
    <property type="entry name" value="PHA_gran_PhaM_N"/>
</dbReference>
<accession>A0ABW7FQV1</accession>
<dbReference type="NCBIfam" id="NF043076">
    <property type="entry name" value="PHA_gran_PhaM"/>
    <property type="match status" value="1"/>
</dbReference>
<sequence length="174" mass="18605">MSTPGFNPFAPGMDFFNSLLQHSGKALPGMSQWATPTLNAEELEQRIRDLRAVQFWLDQNSQMLTATIQALEVQRLTLSTLQAMNVPMPDLQRVLTPNPAAAPGAKPAEDAESAEAPAVDPMQWWQALTQQFGQIAQQTFANTAAAAPAQSPAAAAAPAVAKKAAPRRRGTASK</sequence>
<evidence type="ECO:0000313" key="3">
    <source>
        <dbReference type="Proteomes" id="UP001606099"/>
    </source>
</evidence>
<comment type="caution">
    <text evidence="2">The sequence shown here is derived from an EMBL/GenBank/DDBJ whole genome shotgun (WGS) entry which is preliminary data.</text>
</comment>
<dbReference type="Proteomes" id="UP001606099">
    <property type="component" value="Unassembled WGS sequence"/>
</dbReference>
<feature type="region of interest" description="Disordered" evidence="1">
    <location>
        <begin position="97"/>
        <end position="117"/>
    </location>
</feature>
<proteinExistence type="predicted"/>
<keyword evidence="3" id="KW-1185">Reference proteome</keyword>
<evidence type="ECO:0000313" key="2">
    <source>
        <dbReference type="EMBL" id="MFG6446653.1"/>
    </source>
</evidence>